<dbReference type="AlphaFoldDB" id="A0A2M7G2G8"/>
<dbReference type="Pfam" id="PF02082">
    <property type="entry name" value="Rrf2"/>
    <property type="match status" value="1"/>
</dbReference>
<dbReference type="InterPro" id="IPR036390">
    <property type="entry name" value="WH_DNA-bd_sf"/>
</dbReference>
<gene>
    <name evidence="1" type="ORF">COW36_14775</name>
</gene>
<dbReference type="InterPro" id="IPR036388">
    <property type="entry name" value="WH-like_DNA-bd_sf"/>
</dbReference>
<reference evidence="1 2" key="1">
    <citation type="submission" date="2017-09" db="EMBL/GenBank/DDBJ databases">
        <title>Depth-based differentiation of microbial function through sediment-hosted aquifers and enrichment of novel symbionts in the deep terrestrial subsurface.</title>
        <authorList>
            <person name="Probst A.J."/>
            <person name="Ladd B."/>
            <person name="Jarett J.K."/>
            <person name="Geller-Mcgrath D.E."/>
            <person name="Sieber C.M."/>
            <person name="Emerson J.B."/>
            <person name="Anantharaman K."/>
            <person name="Thomas B.C."/>
            <person name="Malmstrom R."/>
            <person name="Stieglmeier M."/>
            <person name="Klingl A."/>
            <person name="Woyke T."/>
            <person name="Ryan C.M."/>
            <person name="Banfield J.F."/>
        </authorList>
    </citation>
    <scope>NUCLEOTIDE SEQUENCE [LARGE SCALE GENOMIC DNA]</scope>
    <source>
        <strain evidence="1">CG17_big_fil_post_rev_8_21_14_2_50_48_46</strain>
    </source>
</reference>
<dbReference type="Proteomes" id="UP000231019">
    <property type="component" value="Unassembled WGS sequence"/>
</dbReference>
<dbReference type="PANTHER" id="PTHR33221:SF15">
    <property type="entry name" value="HTH-TYPE TRANSCRIPTIONAL REGULATOR YWGB-RELATED"/>
    <property type="match status" value="1"/>
</dbReference>
<dbReference type="SUPFAM" id="SSF46785">
    <property type="entry name" value="Winged helix' DNA-binding domain"/>
    <property type="match status" value="1"/>
</dbReference>
<proteinExistence type="predicted"/>
<name>A0A2M7G2G8_9BACT</name>
<dbReference type="InterPro" id="IPR030489">
    <property type="entry name" value="TR_Rrf2-type_CS"/>
</dbReference>
<dbReference type="PANTHER" id="PTHR33221">
    <property type="entry name" value="WINGED HELIX-TURN-HELIX TRANSCRIPTIONAL REGULATOR, RRF2 FAMILY"/>
    <property type="match status" value="1"/>
</dbReference>
<comment type="caution">
    <text evidence="1">The sequence shown here is derived from an EMBL/GenBank/DDBJ whole genome shotgun (WGS) entry which is preliminary data.</text>
</comment>
<dbReference type="InterPro" id="IPR000944">
    <property type="entry name" value="Tscrpt_reg_Rrf2"/>
</dbReference>
<organism evidence="1 2">
    <name type="scientific">bacterium (Candidatus Blackallbacteria) CG17_big_fil_post_rev_8_21_14_2_50_48_46</name>
    <dbReference type="NCBI Taxonomy" id="2014261"/>
    <lineage>
        <taxon>Bacteria</taxon>
        <taxon>Candidatus Blackallbacteria</taxon>
    </lineage>
</organism>
<dbReference type="GO" id="GO:0005829">
    <property type="term" value="C:cytosol"/>
    <property type="evidence" value="ECO:0007669"/>
    <property type="project" value="TreeGrafter"/>
</dbReference>
<dbReference type="EMBL" id="PFFQ01000041">
    <property type="protein sequence ID" value="PIW15978.1"/>
    <property type="molecule type" value="Genomic_DNA"/>
</dbReference>
<dbReference type="Gene3D" id="1.10.10.10">
    <property type="entry name" value="Winged helix-like DNA-binding domain superfamily/Winged helix DNA-binding domain"/>
    <property type="match status" value="1"/>
</dbReference>
<dbReference type="NCBIfam" id="TIGR00738">
    <property type="entry name" value="rrf2_super"/>
    <property type="match status" value="1"/>
</dbReference>
<dbReference type="PROSITE" id="PS51197">
    <property type="entry name" value="HTH_RRF2_2"/>
    <property type="match status" value="1"/>
</dbReference>
<dbReference type="PROSITE" id="PS01332">
    <property type="entry name" value="HTH_RRF2_1"/>
    <property type="match status" value="1"/>
</dbReference>
<accession>A0A2M7G2G8</accession>
<protein>
    <submittedName>
        <fullName evidence="1">Transcriptional regulator</fullName>
    </submittedName>
</protein>
<sequence length="168" mass="18734">MKVSESDQAGNPMKISAVEEYGLRCLLQLARSKENQLLSAEDIAEKEGLSVAYIEKILAQLRKVGLVSSVRGMYGGYQLTRSPDKITVGELVKAVDGDFFTDICQHFSGNQNACVHSSACSVRPVWLMVARHVYRILDHLTLADLLNEESNMEQQLFSDFPLPLQMAR</sequence>
<evidence type="ECO:0000313" key="1">
    <source>
        <dbReference type="EMBL" id="PIW15978.1"/>
    </source>
</evidence>
<evidence type="ECO:0000313" key="2">
    <source>
        <dbReference type="Proteomes" id="UP000231019"/>
    </source>
</evidence>
<dbReference type="GO" id="GO:0003700">
    <property type="term" value="F:DNA-binding transcription factor activity"/>
    <property type="evidence" value="ECO:0007669"/>
    <property type="project" value="TreeGrafter"/>
</dbReference>